<comment type="caution">
    <text evidence="1">The sequence shown here is derived from an EMBL/GenBank/DDBJ whole genome shotgun (WGS) entry which is preliminary data.</text>
</comment>
<evidence type="ECO:0000313" key="1">
    <source>
        <dbReference type="EMBL" id="MFC5860747.1"/>
    </source>
</evidence>
<dbReference type="Proteomes" id="UP001596091">
    <property type="component" value="Unassembled WGS sequence"/>
</dbReference>
<reference evidence="2" key="1">
    <citation type="journal article" date="2019" name="Int. J. Syst. Evol. Microbiol.">
        <title>The Global Catalogue of Microorganisms (GCM) 10K type strain sequencing project: providing services to taxonomists for standard genome sequencing and annotation.</title>
        <authorList>
            <consortium name="The Broad Institute Genomics Platform"/>
            <consortium name="The Broad Institute Genome Sequencing Center for Infectious Disease"/>
            <person name="Wu L."/>
            <person name="Ma J."/>
        </authorList>
    </citation>
    <scope>NUCLEOTIDE SEQUENCE [LARGE SCALE GENOMIC DNA]</scope>
    <source>
        <strain evidence="2">JCM 4087</strain>
    </source>
</reference>
<gene>
    <name evidence="1" type="ORF">ACFPT7_00415</name>
</gene>
<accession>A0ABW1EAC2</accession>
<name>A0ABW1EAC2_9BACT</name>
<dbReference type="EMBL" id="JBHSPH010000001">
    <property type="protein sequence ID" value="MFC5860747.1"/>
    <property type="molecule type" value="Genomic_DNA"/>
</dbReference>
<proteinExistence type="predicted"/>
<keyword evidence="2" id="KW-1185">Reference proteome</keyword>
<organism evidence="1 2">
    <name type="scientific">Acidicapsa dinghuensis</name>
    <dbReference type="NCBI Taxonomy" id="2218256"/>
    <lineage>
        <taxon>Bacteria</taxon>
        <taxon>Pseudomonadati</taxon>
        <taxon>Acidobacteriota</taxon>
        <taxon>Terriglobia</taxon>
        <taxon>Terriglobales</taxon>
        <taxon>Acidobacteriaceae</taxon>
        <taxon>Acidicapsa</taxon>
    </lineage>
</organism>
<sequence>MPAIKVGVREFREQMARYLESETPVAVTRRGETLGVYVPTPHKGAKTADLNELKAAADRIARALSGEDEEEVIADFKRWRRLRKTPTAK</sequence>
<evidence type="ECO:0000313" key="2">
    <source>
        <dbReference type="Proteomes" id="UP001596091"/>
    </source>
</evidence>
<protein>
    <submittedName>
        <fullName evidence="1">Prevent-host-death protein</fullName>
    </submittedName>
</protein>
<dbReference type="RefSeq" id="WP_263335221.1">
    <property type="nucleotide sequence ID" value="NZ_JAGSYH010000002.1"/>
</dbReference>